<dbReference type="Gene3D" id="3.20.20.80">
    <property type="entry name" value="Glycosidases"/>
    <property type="match status" value="1"/>
</dbReference>
<evidence type="ECO:0000256" key="17">
    <source>
        <dbReference type="PIRSR" id="PIRSR006337-3"/>
    </source>
</evidence>
<feature type="active site" description="Proton donor" evidence="15">
    <location>
        <position position="281"/>
    </location>
</feature>
<evidence type="ECO:0000313" key="21">
    <source>
        <dbReference type="Proteomes" id="UP000199475"/>
    </source>
</evidence>
<dbReference type="OrthoDB" id="9800174at2"/>
<evidence type="ECO:0000256" key="16">
    <source>
        <dbReference type="PIRSR" id="PIRSR006337-2"/>
    </source>
</evidence>
<dbReference type="PANTHER" id="PTHR43651:SF11">
    <property type="entry name" value="MALTO-OLIGOSYLTREHALOSE TREHALOHYDROLASE"/>
    <property type="match status" value="1"/>
</dbReference>
<dbReference type="GO" id="GO:0033942">
    <property type="term" value="F:4-alpha-D-(1-&gt;4)-alpha-D-glucanotrehalose trehalohydrolase activity"/>
    <property type="evidence" value="ECO:0007669"/>
    <property type="project" value="UniProtKB-EC"/>
</dbReference>
<dbReference type="CDD" id="cd11325">
    <property type="entry name" value="AmyAc_GTHase"/>
    <property type="match status" value="1"/>
</dbReference>
<sequence>MRDITRPEVWAPNAERVELSVNAGMRSMERGAGGWWRAEPLAPGDRYGFRLDGGPVRPDPRSLHQPDGPHGESRIVDPAVFDRPRWEGVELRGKALYELHVGTFTAGGTFDDAIGQLDHLVELGVGGVELLPVNDFAGRRGWGYDGVGQYATHDAYGGPEAFVRFVDACHARGLGVVLDVVYNHFGPEGNYLAEFGPYFTDRHETPWGPAVNLDDEGSREVRDFLLGAMHQWVFLFGIDGFRIDAVHAFQDDSDYHFLAEIADRAREWEAQLGRPLFVTAESDLNQPAMVSPTGSSPDARGMDAQWADDVHHALHSFFTGERQGYYVDFGSVDVLAKALTEVFVHDGGHSTFRDKAWGTPVDRDSDLYDGHSFVVFIQNHDQVGNRAVGDRVGQSLEPGAYAAAAALYLLGPFTPLVFMGEEWNATSRFPFFSHLGPELGPHVTAGRAREFEAMGWADTVPDPQAESTFINSKLRWEEVSQRSHQRVFDWYRTLLRLRRELPGAMDPSLSATHAEIVDDDTLVLHRPGFAVAVTRAEREVDVPLTGDVLAAWDEPRRLDDGRLAIPGPGVVIVAE</sequence>
<dbReference type="EMBL" id="FNGP01000001">
    <property type="protein sequence ID" value="SDL09160.1"/>
    <property type="molecule type" value="Genomic_DNA"/>
</dbReference>
<dbReference type="Gene3D" id="1.10.10.760">
    <property type="entry name" value="E-set domains of sugar-utilizing enzymes"/>
    <property type="match status" value="1"/>
</dbReference>
<evidence type="ECO:0000256" key="18">
    <source>
        <dbReference type="SAM" id="MobiDB-lite"/>
    </source>
</evidence>
<feature type="domain" description="Glycosyl hydrolase family 13 catalytic" evidence="19">
    <location>
        <begin position="98"/>
        <end position="449"/>
    </location>
</feature>
<evidence type="ECO:0000256" key="2">
    <source>
        <dbReference type="ARBA" id="ARBA00005199"/>
    </source>
</evidence>
<evidence type="ECO:0000259" key="19">
    <source>
        <dbReference type="SMART" id="SM00642"/>
    </source>
</evidence>
<feature type="binding site" evidence="16">
    <location>
        <begin position="380"/>
        <end position="385"/>
    </location>
    <ligand>
        <name>substrate</name>
    </ligand>
</feature>
<dbReference type="InterPro" id="IPR012768">
    <property type="entry name" value="Trehalose_TreZ"/>
</dbReference>
<evidence type="ECO:0000256" key="12">
    <source>
        <dbReference type="ARBA" id="ARBA00034013"/>
    </source>
</evidence>
<dbReference type="Proteomes" id="UP000199475">
    <property type="component" value="Unassembled WGS sequence"/>
</dbReference>
<comment type="pathway">
    <text evidence="2 14">Glycan biosynthesis; trehalose biosynthesis.</text>
</comment>
<reference evidence="20 21" key="1">
    <citation type="submission" date="2016-10" db="EMBL/GenBank/DDBJ databases">
        <authorList>
            <person name="de Groot N.N."/>
        </authorList>
    </citation>
    <scope>NUCLEOTIDE SEQUENCE [LARGE SCALE GENOMIC DNA]</scope>
    <source>
        <strain evidence="20 21">CGMCC 1.9159</strain>
    </source>
</reference>
<evidence type="ECO:0000256" key="10">
    <source>
        <dbReference type="ARBA" id="ARBA00032057"/>
    </source>
</evidence>
<comment type="subcellular location">
    <subcellularLocation>
        <location evidence="1 15">Cytoplasm</location>
    </subcellularLocation>
</comment>
<accession>A0A1G9H896</accession>
<dbReference type="NCBIfam" id="TIGR02402">
    <property type="entry name" value="trehalose_TreZ"/>
    <property type="match status" value="1"/>
</dbReference>
<evidence type="ECO:0000256" key="7">
    <source>
        <dbReference type="ARBA" id="ARBA00022801"/>
    </source>
</evidence>
<evidence type="ECO:0000256" key="5">
    <source>
        <dbReference type="ARBA" id="ARBA00015938"/>
    </source>
</evidence>
<dbReference type="InterPro" id="IPR013783">
    <property type="entry name" value="Ig-like_fold"/>
</dbReference>
<dbReference type="SUPFAM" id="SSF81296">
    <property type="entry name" value="E set domains"/>
    <property type="match status" value="1"/>
</dbReference>
<keyword evidence="8" id="KW-0119">Carbohydrate metabolism</keyword>
<dbReference type="InterPro" id="IPR017853">
    <property type="entry name" value="GH"/>
</dbReference>
<dbReference type="RefSeq" id="WP_093247962.1">
    <property type="nucleotide sequence ID" value="NZ_FNGP01000001.1"/>
</dbReference>
<dbReference type="GO" id="GO:0005737">
    <property type="term" value="C:cytoplasm"/>
    <property type="evidence" value="ECO:0007669"/>
    <property type="project" value="UniProtKB-SubCell"/>
</dbReference>
<evidence type="ECO:0000256" key="4">
    <source>
        <dbReference type="ARBA" id="ARBA00012268"/>
    </source>
</evidence>
<dbReference type="UniPathway" id="UPA00299"/>
<dbReference type="InterPro" id="IPR006047">
    <property type="entry name" value="GH13_cat_dom"/>
</dbReference>
<feature type="site" description="Transition state stabilizer" evidence="17">
    <location>
        <position position="381"/>
    </location>
</feature>
<evidence type="ECO:0000256" key="11">
    <source>
        <dbReference type="ARBA" id="ARBA00033284"/>
    </source>
</evidence>
<dbReference type="EC" id="3.2.1.141" evidence="4 13"/>
<dbReference type="InterPro" id="IPR044901">
    <property type="entry name" value="Trehalose_TreZ_E-set_sf"/>
</dbReference>
<dbReference type="PANTHER" id="PTHR43651">
    <property type="entry name" value="1,4-ALPHA-GLUCAN-BRANCHING ENZYME"/>
    <property type="match status" value="1"/>
</dbReference>
<evidence type="ECO:0000256" key="14">
    <source>
        <dbReference type="PIRNR" id="PIRNR006337"/>
    </source>
</evidence>
<feature type="region of interest" description="Disordered" evidence="18">
    <location>
        <begin position="52"/>
        <end position="75"/>
    </location>
</feature>
<feature type="compositionally biased region" description="Basic and acidic residues" evidence="18">
    <location>
        <begin position="58"/>
        <end position="75"/>
    </location>
</feature>
<evidence type="ECO:0000256" key="13">
    <source>
        <dbReference type="NCBIfam" id="TIGR02402"/>
    </source>
</evidence>
<dbReference type="SUPFAM" id="SSF51445">
    <property type="entry name" value="(Trans)glycosidases"/>
    <property type="match status" value="1"/>
</dbReference>
<dbReference type="CDD" id="cd02853">
    <property type="entry name" value="E_set_MTHase_like_N"/>
    <property type="match status" value="1"/>
</dbReference>
<evidence type="ECO:0000256" key="8">
    <source>
        <dbReference type="ARBA" id="ARBA00023277"/>
    </source>
</evidence>
<dbReference type="Pfam" id="PF00128">
    <property type="entry name" value="Alpha-amylase"/>
    <property type="match status" value="1"/>
</dbReference>
<evidence type="ECO:0000256" key="6">
    <source>
        <dbReference type="ARBA" id="ARBA00022490"/>
    </source>
</evidence>
<name>A0A1G9H896_9ACTN</name>
<keyword evidence="21" id="KW-1185">Reference proteome</keyword>
<evidence type="ECO:0000256" key="9">
    <source>
        <dbReference type="ARBA" id="ARBA00023295"/>
    </source>
</evidence>
<keyword evidence="6" id="KW-0963">Cytoplasm</keyword>
<feature type="binding site" evidence="16">
    <location>
        <begin position="308"/>
        <end position="312"/>
    </location>
    <ligand>
        <name>substrate</name>
    </ligand>
</feature>
<dbReference type="AlphaFoldDB" id="A0A1G9H896"/>
<dbReference type="STRING" id="686624.SAMN04488242_0142"/>
<evidence type="ECO:0000256" key="1">
    <source>
        <dbReference type="ARBA" id="ARBA00004496"/>
    </source>
</evidence>
<comment type="similarity">
    <text evidence="3 14">Belongs to the glycosyl hydrolase 13 family.</text>
</comment>
<proteinExistence type="inferred from homology"/>
<evidence type="ECO:0000256" key="15">
    <source>
        <dbReference type="PIRSR" id="PIRSR006337-1"/>
    </source>
</evidence>
<dbReference type="GO" id="GO:0005992">
    <property type="term" value="P:trehalose biosynthetic process"/>
    <property type="evidence" value="ECO:0007669"/>
    <property type="project" value="UniProtKB-UniRule"/>
</dbReference>
<comment type="catalytic activity">
    <reaction evidence="12 14">
        <text>hydrolysis of (1-&gt;4)-alpha-D-glucosidic linkage in 4-alpha-D-[(1-&gt;4)-alpha-D-glucanosyl]n trehalose to yield trehalose and (1-&gt;4)-alpha-D-glucan.</text>
        <dbReference type="EC" id="3.2.1.141"/>
    </reaction>
</comment>
<organism evidence="20 21">
    <name type="scientific">Tessaracoccus oleiagri</name>
    <dbReference type="NCBI Taxonomy" id="686624"/>
    <lineage>
        <taxon>Bacteria</taxon>
        <taxon>Bacillati</taxon>
        <taxon>Actinomycetota</taxon>
        <taxon>Actinomycetes</taxon>
        <taxon>Propionibacteriales</taxon>
        <taxon>Propionibacteriaceae</taxon>
        <taxon>Tessaracoccus</taxon>
    </lineage>
</organism>
<protein>
    <recommendedName>
        <fullName evidence="5 13">Malto-oligosyltrehalose trehalohydrolase</fullName>
        <shortName evidence="14">MTHase</shortName>
        <ecNumber evidence="4 13">3.2.1.141</ecNumber>
    </recommendedName>
    <alternativeName>
        <fullName evidence="11 14">4-alpha-D-((1-&gt;4)-alpha-D-glucano)trehalose trehalohydrolase</fullName>
    </alternativeName>
    <alternativeName>
        <fullName evidence="10 14">Maltooligosyl trehalose trehalohydrolase</fullName>
    </alternativeName>
</protein>
<keyword evidence="7 14" id="KW-0378">Hydrolase</keyword>
<keyword evidence="9 14" id="KW-0326">Glycosidase</keyword>
<dbReference type="InterPro" id="IPR014756">
    <property type="entry name" value="Ig_E-set"/>
</dbReference>
<feature type="active site" description="Nucleophile" evidence="15">
    <location>
        <position position="244"/>
    </location>
</feature>
<gene>
    <name evidence="20" type="ORF">SAMN04488242_0142</name>
</gene>
<dbReference type="SMART" id="SM00642">
    <property type="entry name" value="Aamy"/>
    <property type="match status" value="1"/>
</dbReference>
<dbReference type="PIRSF" id="PIRSF006337">
    <property type="entry name" value="Trehalose_TreZ"/>
    <property type="match status" value="1"/>
</dbReference>
<feature type="binding site" evidence="16">
    <location>
        <begin position="242"/>
        <end position="247"/>
    </location>
    <ligand>
        <name>substrate</name>
    </ligand>
</feature>
<dbReference type="Gene3D" id="2.60.40.10">
    <property type="entry name" value="Immunoglobulins"/>
    <property type="match status" value="1"/>
</dbReference>
<evidence type="ECO:0000256" key="3">
    <source>
        <dbReference type="ARBA" id="ARBA00008061"/>
    </source>
</evidence>
<evidence type="ECO:0000313" key="20">
    <source>
        <dbReference type="EMBL" id="SDL09160.1"/>
    </source>
</evidence>